<name>A0A9D5JYD6_9BACT</name>
<keyword evidence="1" id="KW-0812">Transmembrane</keyword>
<feature type="transmembrane region" description="Helical" evidence="1">
    <location>
        <begin position="35"/>
        <end position="52"/>
    </location>
</feature>
<keyword evidence="1" id="KW-1133">Transmembrane helix</keyword>
<evidence type="ECO:0000313" key="2">
    <source>
        <dbReference type="EMBL" id="MBD3325991.1"/>
    </source>
</evidence>
<dbReference type="AlphaFoldDB" id="A0A9D5JYD6"/>
<feature type="transmembrane region" description="Helical" evidence="1">
    <location>
        <begin position="146"/>
        <end position="169"/>
    </location>
</feature>
<feature type="transmembrane region" description="Helical" evidence="1">
    <location>
        <begin position="72"/>
        <end position="91"/>
    </location>
</feature>
<organism evidence="2 3">
    <name type="scientific">candidate division KSB3 bacterium</name>
    <dbReference type="NCBI Taxonomy" id="2044937"/>
    <lineage>
        <taxon>Bacteria</taxon>
        <taxon>candidate division KSB3</taxon>
    </lineage>
</organism>
<accession>A0A9D5JYD6</accession>
<proteinExistence type="predicted"/>
<dbReference type="Proteomes" id="UP000649604">
    <property type="component" value="Unassembled WGS sequence"/>
</dbReference>
<keyword evidence="1" id="KW-0472">Membrane</keyword>
<evidence type="ECO:0000313" key="3">
    <source>
        <dbReference type="Proteomes" id="UP000649604"/>
    </source>
</evidence>
<gene>
    <name evidence="2" type="ORF">GF339_15510</name>
</gene>
<comment type="caution">
    <text evidence="2">The sequence shown here is derived from an EMBL/GenBank/DDBJ whole genome shotgun (WGS) entry which is preliminary data.</text>
</comment>
<dbReference type="EMBL" id="WJJP01000507">
    <property type="protein sequence ID" value="MBD3325991.1"/>
    <property type="molecule type" value="Genomic_DNA"/>
</dbReference>
<evidence type="ECO:0000256" key="1">
    <source>
        <dbReference type="SAM" id="Phobius"/>
    </source>
</evidence>
<sequence length="201" mass="22801">MNVPVHLASGVLIGNVVLYTQNLSRPQSSRSRNTAKPTLAGFLLGIPLHILLDAFPHYNWLFSVEIFAPLPYYQIFPPLLASLPILLLAYHFAGDARLIMLSAVIGAMYPDVEKLAYLHQHLPRSLVLFRSHSCCHSHWTPWEQEYTAVVVGGEIVLLLLLIAGSSWIARKRGRYQQIRQEPALFLSNRDLTFDQEKQIFL</sequence>
<reference evidence="2" key="1">
    <citation type="submission" date="2019-11" db="EMBL/GenBank/DDBJ databases">
        <title>Microbial mats filling the niche in hypersaline microbial mats.</title>
        <authorList>
            <person name="Wong H.L."/>
            <person name="Macleod F.I."/>
            <person name="White R.A. III"/>
            <person name="Burns B.P."/>
        </authorList>
    </citation>
    <scope>NUCLEOTIDE SEQUENCE</scope>
    <source>
        <strain evidence="2">Rbin_158</strain>
    </source>
</reference>
<protein>
    <submittedName>
        <fullName evidence="2">Uncharacterized protein</fullName>
    </submittedName>
</protein>